<evidence type="ECO:0000256" key="6">
    <source>
        <dbReference type="ARBA" id="ARBA00023136"/>
    </source>
</evidence>
<proteinExistence type="predicted"/>
<feature type="transmembrane region" description="Helical" evidence="8">
    <location>
        <begin position="329"/>
        <end position="349"/>
    </location>
</feature>
<reference evidence="9 10" key="1">
    <citation type="journal article" date="2015" name="Nature">
        <title>rRNA introns, odd ribosomes, and small enigmatic genomes across a large radiation of phyla.</title>
        <authorList>
            <person name="Brown C.T."/>
            <person name="Hug L.A."/>
            <person name="Thomas B.C."/>
            <person name="Sharon I."/>
            <person name="Castelle C.J."/>
            <person name="Singh A."/>
            <person name="Wilkins M.J."/>
            <person name="Williams K.H."/>
            <person name="Banfield J.F."/>
        </authorList>
    </citation>
    <scope>NUCLEOTIDE SEQUENCE [LARGE SCALE GENOMIC DNA]</scope>
</reference>
<feature type="transmembrane region" description="Helical" evidence="8">
    <location>
        <begin position="205"/>
        <end position="223"/>
    </location>
</feature>
<dbReference type="GO" id="GO:0005886">
    <property type="term" value="C:plasma membrane"/>
    <property type="evidence" value="ECO:0007669"/>
    <property type="project" value="UniProtKB-SubCell"/>
</dbReference>
<feature type="transmembrane region" description="Helical" evidence="8">
    <location>
        <begin position="230"/>
        <end position="249"/>
    </location>
</feature>
<dbReference type="GO" id="GO:0046872">
    <property type="term" value="F:metal ion binding"/>
    <property type="evidence" value="ECO:0007669"/>
    <property type="project" value="UniProtKB-KW"/>
</dbReference>
<evidence type="ECO:0000256" key="4">
    <source>
        <dbReference type="ARBA" id="ARBA00022692"/>
    </source>
</evidence>
<dbReference type="GO" id="GO:0044038">
    <property type="term" value="P:cell wall macromolecule biosynthetic process"/>
    <property type="evidence" value="ECO:0007669"/>
    <property type="project" value="TreeGrafter"/>
</dbReference>
<dbReference type="AlphaFoldDB" id="A0A0G0F9T3"/>
<keyword evidence="2" id="KW-1003">Cell membrane</keyword>
<evidence type="ECO:0000256" key="2">
    <source>
        <dbReference type="ARBA" id="ARBA00022475"/>
    </source>
</evidence>
<feature type="transmembrane region" description="Helical" evidence="8">
    <location>
        <begin position="305"/>
        <end position="323"/>
    </location>
</feature>
<organism evidence="9 10">
    <name type="scientific">Candidatus Daviesbacteria bacterium GW2011_GWA1_36_8</name>
    <dbReference type="NCBI Taxonomy" id="1618417"/>
    <lineage>
        <taxon>Bacteria</taxon>
        <taxon>Candidatus Daviesiibacteriota</taxon>
    </lineage>
</organism>
<evidence type="ECO:0000256" key="5">
    <source>
        <dbReference type="ARBA" id="ARBA00022989"/>
    </source>
</evidence>
<keyword evidence="3 9" id="KW-0808">Transferase</keyword>
<dbReference type="Proteomes" id="UP000034448">
    <property type="component" value="Unassembled WGS sequence"/>
</dbReference>
<keyword evidence="5 8" id="KW-1133">Transmembrane helix</keyword>
<keyword evidence="4 8" id="KW-0812">Transmembrane</keyword>
<keyword evidence="6 8" id="KW-0472">Membrane</keyword>
<keyword evidence="7" id="KW-0460">Magnesium</keyword>
<comment type="caution">
    <text evidence="9">The sequence shown here is derived from an EMBL/GenBank/DDBJ whole genome shotgun (WGS) entry which is preliminary data.</text>
</comment>
<keyword evidence="7" id="KW-0479">Metal-binding</keyword>
<evidence type="ECO:0000256" key="1">
    <source>
        <dbReference type="ARBA" id="ARBA00004651"/>
    </source>
</evidence>
<feature type="binding site" evidence="7">
    <location>
        <position position="168"/>
    </location>
    <ligand>
        <name>Mg(2+)</name>
        <dbReference type="ChEBI" id="CHEBI:18420"/>
    </ligand>
</feature>
<dbReference type="GO" id="GO:0071555">
    <property type="term" value="P:cell wall organization"/>
    <property type="evidence" value="ECO:0007669"/>
    <property type="project" value="TreeGrafter"/>
</dbReference>
<dbReference type="GO" id="GO:0016780">
    <property type="term" value="F:phosphotransferase activity, for other substituted phosphate groups"/>
    <property type="evidence" value="ECO:0007669"/>
    <property type="project" value="InterPro"/>
</dbReference>
<comment type="subcellular location">
    <subcellularLocation>
        <location evidence="1">Cell membrane</location>
        <topology evidence="1">Multi-pass membrane protein</topology>
    </subcellularLocation>
</comment>
<feature type="transmembrane region" description="Helical" evidence="8">
    <location>
        <begin position="148"/>
        <end position="167"/>
    </location>
</feature>
<feature type="transmembrane region" description="Helical" evidence="8">
    <location>
        <begin position="179"/>
        <end position="199"/>
    </location>
</feature>
<feature type="transmembrane region" description="Helical" evidence="8">
    <location>
        <begin position="103"/>
        <end position="128"/>
    </location>
</feature>
<dbReference type="PANTHER" id="PTHR22926">
    <property type="entry name" value="PHOSPHO-N-ACETYLMURAMOYL-PENTAPEPTIDE-TRANSFERASE"/>
    <property type="match status" value="1"/>
</dbReference>
<protein>
    <submittedName>
        <fullName evidence="9">Glycosyl transferase family 4</fullName>
    </submittedName>
</protein>
<dbReference type="PANTHER" id="PTHR22926:SF3">
    <property type="entry name" value="UNDECAPRENYL-PHOSPHATE ALPHA-N-ACETYLGLUCOSAMINYL 1-PHOSPHATE TRANSFERASE"/>
    <property type="match status" value="1"/>
</dbReference>
<evidence type="ECO:0000256" key="8">
    <source>
        <dbReference type="SAM" id="Phobius"/>
    </source>
</evidence>
<accession>A0A0G0F9T3</accession>
<dbReference type="Pfam" id="PF00953">
    <property type="entry name" value="Glycos_transf_4"/>
    <property type="match status" value="1"/>
</dbReference>
<feature type="transmembrane region" description="Helical" evidence="8">
    <location>
        <begin position="74"/>
        <end position="91"/>
    </location>
</feature>
<evidence type="ECO:0000256" key="3">
    <source>
        <dbReference type="ARBA" id="ARBA00022679"/>
    </source>
</evidence>
<evidence type="ECO:0000256" key="7">
    <source>
        <dbReference type="PIRSR" id="PIRSR600715-1"/>
    </source>
</evidence>
<sequence>MDTYLPFLVSLLITVVTIPFTIIFARKYNLVDDPNTRPHPAHIQKRVVPRAGGLPIFLAIFFSILFFVPLDKHILGIIFAMLLLLAIGLLDDALKNFSPISRLFFQIIAAAIVVISGVGITFVTNPFGGFIHLDQLIIPVNFFGSHQILLFADLLALVWIVWMMNIINWSKGVDGQMPSIILVASLTIFLLSSKLILRGETNQQYIQTLSLITAGTSLGFLFFNWYPAKIFPGFSGSTILGFMIATLSILSGAKLATALLVLLVPTTDFLYTFFRRILQKKLPFIGDQQHLHHLLLNKGWSHQRISLFYLISCAILGLLSTTLSSQGKLFTVLTAGVVILGLILWLHFYKQEKD</sequence>
<evidence type="ECO:0000313" key="9">
    <source>
        <dbReference type="EMBL" id="KKQ15918.1"/>
    </source>
</evidence>
<dbReference type="GO" id="GO:0009103">
    <property type="term" value="P:lipopolysaccharide biosynthetic process"/>
    <property type="evidence" value="ECO:0007669"/>
    <property type="project" value="TreeGrafter"/>
</dbReference>
<dbReference type="CDD" id="cd06853">
    <property type="entry name" value="GT_WecA_like"/>
    <property type="match status" value="1"/>
</dbReference>
<comment type="cofactor">
    <cofactor evidence="7">
        <name>Mg(2+)</name>
        <dbReference type="ChEBI" id="CHEBI:18420"/>
    </cofactor>
</comment>
<gene>
    <name evidence="9" type="ORF">US28_C0007G0009</name>
</gene>
<evidence type="ECO:0000313" key="10">
    <source>
        <dbReference type="Proteomes" id="UP000034448"/>
    </source>
</evidence>
<feature type="transmembrane region" description="Helical" evidence="8">
    <location>
        <begin position="47"/>
        <end position="68"/>
    </location>
</feature>
<feature type="transmembrane region" description="Helical" evidence="8">
    <location>
        <begin position="255"/>
        <end position="274"/>
    </location>
</feature>
<dbReference type="InterPro" id="IPR000715">
    <property type="entry name" value="Glycosyl_transferase_4"/>
</dbReference>
<feature type="transmembrane region" description="Helical" evidence="8">
    <location>
        <begin position="6"/>
        <end position="26"/>
    </location>
</feature>
<dbReference type="EMBL" id="LBSJ01000007">
    <property type="protein sequence ID" value="KKQ15918.1"/>
    <property type="molecule type" value="Genomic_DNA"/>
</dbReference>
<name>A0A0G0F9T3_9BACT</name>